<dbReference type="InterPro" id="IPR053044">
    <property type="entry name" value="Metallo-hydrolase/TatD-type"/>
</dbReference>
<dbReference type="Gene3D" id="3.20.20.140">
    <property type="entry name" value="Metal-dependent hydrolases"/>
    <property type="match status" value="1"/>
</dbReference>
<gene>
    <name evidence="2" type="ORF">C8Q69DRAFT_214275</name>
</gene>
<dbReference type="VEuPathDB" id="FungiDB:C8Q69DRAFT_214275"/>
<reference evidence="2 3" key="1">
    <citation type="journal article" date="2018" name="Front. Microbiol.">
        <title>Genomic and genetic insights into a cosmopolitan fungus, Paecilomyces variotii (Eurotiales).</title>
        <authorList>
            <person name="Urquhart A.S."/>
            <person name="Mondo S.J."/>
            <person name="Makela M.R."/>
            <person name="Hane J.K."/>
            <person name="Wiebenga A."/>
            <person name="He G."/>
            <person name="Mihaltcheva S."/>
            <person name="Pangilinan J."/>
            <person name="Lipzen A."/>
            <person name="Barry K."/>
            <person name="de Vries R.P."/>
            <person name="Grigoriev I.V."/>
            <person name="Idnurm A."/>
        </authorList>
    </citation>
    <scope>NUCLEOTIDE SEQUENCE [LARGE SCALE GENOMIC DNA]</scope>
    <source>
        <strain evidence="2 3">CBS 101075</strain>
    </source>
</reference>
<name>A0A443HYX1_BYSSP</name>
<feature type="compositionally biased region" description="Basic and acidic residues" evidence="1">
    <location>
        <begin position="278"/>
        <end position="287"/>
    </location>
</feature>
<dbReference type="GeneID" id="39595501"/>
<sequence>MADHDEVPFPWELGVFDAHCHPTDTMTSIASIPHMRARTLTVMATRGEDQDLVSQVASELGVERKADQQQGTEEIGRVLPCFGWHPWFSHQILDDISSVSEPRKDGDSDDTAVRSAKIAHYKKVLIPSTDDERFFLSLPDPKPLSTLISETRERLNAHQYALVGEIGLDRAFRLPSPWVQEELEGRDASLTPGSREGRKLSPYRVQPTHQRAVFKAQLRLAGELRRAVSVHSVQAHGAVFEVLQELWKGHKRKVPSRRERRRRGSAVGAHDLSDAEQETAHRTDVESSHSATQKPLASTTPSDPLPFPPRICMHSYSGPTEPIRQFLRPSVPSDVYFSFSSVINFTNPSADKVIEVIKALPDDRILIESDLHRAGQQMDELLEQIARTICQLRGWELHDGVRRLAENWKRFVFG</sequence>
<dbReference type="STRING" id="264951.A0A443HYX1"/>
<feature type="compositionally biased region" description="Polar residues" evidence="1">
    <location>
        <begin position="288"/>
        <end position="302"/>
    </location>
</feature>
<keyword evidence="3" id="KW-1185">Reference proteome</keyword>
<dbReference type="RefSeq" id="XP_028486693.1">
    <property type="nucleotide sequence ID" value="XM_028626224.1"/>
</dbReference>
<protein>
    <submittedName>
        <fullName evidence="2">Cut9 interacting protein Scn1</fullName>
    </submittedName>
</protein>
<evidence type="ECO:0000256" key="1">
    <source>
        <dbReference type="SAM" id="MobiDB-lite"/>
    </source>
</evidence>
<dbReference type="Proteomes" id="UP000283841">
    <property type="component" value="Unassembled WGS sequence"/>
</dbReference>
<dbReference type="PANTHER" id="PTHR47345">
    <property type="entry name" value="CUT9-INTERACTING PROTEIN SCN1"/>
    <property type="match status" value="1"/>
</dbReference>
<dbReference type="InterPro" id="IPR032466">
    <property type="entry name" value="Metal_Hydrolase"/>
</dbReference>
<dbReference type="SUPFAM" id="SSF51556">
    <property type="entry name" value="Metallo-dependent hydrolases"/>
    <property type="match status" value="1"/>
</dbReference>
<feature type="region of interest" description="Disordered" evidence="1">
    <location>
        <begin position="251"/>
        <end position="313"/>
    </location>
</feature>
<organism evidence="2 3">
    <name type="scientific">Byssochlamys spectabilis</name>
    <name type="common">Paecilomyces variotii</name>
    <dbReference type="NCBI Taxonomy" id="264951"/>
    <lineage>
        <taxon>Eukaryota</taxon>
        <taxon>Fungi</taxon>
        <taxon>Dikarya</taxon>
        <taxon>Ascomycota</taxon>
        <taxon>Pezizomycotina</taxon>
        <taxon>Eurotiomycetes</taxon>
        <taxon>Eurotiomycetidae</taxon>
        <taxon>Eurotiales</taxon>
        <taxon>Thermoascaceae</taxon>
        <taxon>Paecilomyces</taxon>
    </lineage>
</organism>
<accession>A0A443HYX1</accession>
<evidence type="ECO:0000313" key="2">
    <source>
        <dbReference type="EMBL" id="RWQ97048.1"/>
    </source>
</evidence>
<dbReference type="EMBL" id="RCNU01000003">
    <property type="protein sequence ID" value="RWQ97048.1"/>
    <property type="molecule type" value="Genomic_DNA"/>
</dbReference>
<evidence type="ECO:0000313" key="3">
    <source>
        <dbReference type="Proteomes" id="UP000283841"/>
    </source>
</evidence>
<dbReference type="PANTHER" id="PTHR47345:SF1">
    <property type="entry name" value="CUT9-INTERACTING PROTEIN SCN1"/>
    <property type="match status" value="1"/>
</dbReference>
<comment type="caution">
    <text evidence="2">The sequence shown here is derived from an EMBL/GenBank/DDBJ whole genome shotgun (WGS) entry which is preliminary data.</text>
</comment>
<feature type="compositionally biased region" description="Basic residues" evidence="1">
    <location>
        <begin position="251"/>
        <end position="264"/>
    </location>
</feature>
<dbReference type="GO" id="GO:0016788">
    <property type="term" value="F:hydrolase activity, acting on ester bonds"/>
    <property type="evidence" value="ECO:0007669"/>
    <property type="project" value="InterPro"/>
</dbReference>
<dbReference type="InterPro" id="IPR001130">
    <property type="entry name" value="TatD-like"/>
</dbReference>
<proteinExistence type="predicted"/>
<dbReference type="Pfam" id="PF01026">
    <property type="entry name" value="TatD_DNase"/>
    <property type="match status" value="1"/>
</dbReference>
<dbReference type="AlphaFoldDB" id="A0A443HYX1"/>